<dbReference type="InterPro" id="IPR036663">
    <property type="entry name" value="Fumarylacetoacetase_C_sf"/>
</dbReference>
<dbReference type="FunFam" id="3.90.850.10:FF:000002">
    <property type="entry name" value="2-hydroxyhepta-2,4-diene-1,7-dioate isomerase"/>
    <property type="match status" value="1"/>
</dbReference>
<comment type="caution">
    <text evidence="5">The sequence shown here is derived from an EMBL/GenBank/DDBJ whole genome shotgun (WGS) entry which is preliminary data.</text>
</comment>
<keyword evidence="2" id="KW-0479">Metal-binding</keyword>
<accession>A0A848BUP8</accession>
<organism evidence="5 6">
    <name type="scientific">Megasphaera hexanoica</name>
    <dbReference type="NCBI Taxonomy" id="1675036"/>
    <lineage>
        <taxon>Bacteria</taxon>
        <taxon>Bacillati</taxon>
        <taxon>Bacillota</taxon>
        <taxon>Negativicutes</taxon>
        <taxon>Veillonellales</taxon>
        <taxon>Veillonellaceae</taxon>
        <taxon>Megasphaera</taxon>
    </lineage>
</organism>
<proteinExistence type="inferred from homology"/>
<evidence type="ECO:0000313" key="5">
    <source>
        <dbReference type="EMBL" id="NME29422.1"/>
    </source>
</evidence>
<keyword evidence="7" id="KW-1185">Reference proteome</keyword>
<reference evidence="5 6" key="1">
    <citation type="submission" date="2020-04" db="EMBL/GenBank/DDBJ databases">
        <authorList>
            <person name="Hitch T.C.A."/>
            <person name="Wylensek D."/>
            <person name="Clavel T."/>
        </authorList>
    </citation>
    <scope>NUCLEOTIDE SEQUENCE [LARGE SCALE GENOMIC DNA]</scope>
    <source>
        <strain evidence="5 6">Oil-RF-744-FAT-WT-6-1</strain>
    </source>
</reference>
<keyword evidence="5" id="KW-0378">Hydrolase</keyword>
<dbReference type="PANTHER" id="PTHR11820">
    <property type="entry name" value="ACYLPYRUVASE"/>
    <property type="match status" value="1"/>
</dbReference>
<comment type="similarity">
    <text evidence="1">Belongs to the FAH family.</text>
</comment>
<dbReference type="GO" id="GO:0019752">
    <property type="term" value="P:carboxylic acid metabolic process"/>
    <property type="evidence" value="ECO:0007669"/>
    <property type="project" value="UniProtKB-ARBA"/>
</dbReference>
<dbReference type="RefSeq" id="WP_059077251.1">
    <property type="nucleotide sequence ID" value="NZ_CP011940.1"/>
</dbReference>
<dbReference type="InterPro" id="IPR011234">
    <property type="entry name" value="Fumarylacetoacetase-like_C"/>
</dbReference>
<dbReference type="Proteomes" id="UP001605989">
    <property type="component" value="Unassembled WGS sequence"/>
</dbReference>
<evidence type="ECO:0000256" key="2">
    <source>
        <dbReference type="ARBA" id="ARBA00022723"/>
    </source>
</evidence>
<evidence type="ECO:0000259" key="3">
    <source>
        <dbReference type="Pfam" id="PF01557"/>
    </source>
</evidence>
<reference evidence="4 7" key="2">
    <citation type="submission" date="2024-10" db="EMBL/GenBank/DDBJ databases">
        <authorList>
            <person name="Sang B.-I."/>
            <person name="Prabhaharan D."/>
        </authorList>
    </citation>
    <scope>NUCLEOTIDE SEQUENCE [LARGE SCALE GENOMIC DNA]</scope>
    <source>
        <strain evidence="4 7">MH</strain>
    </source>
</reference>
<name>A0A848BUP8_9FIRM</name>
<dbReference type="SUPFAM" id="SSF56529">
    <property type="entry name" value="FAH"/>
    <property type="match status" value="1"/>
</dbReference>
<dbReference type="EMBL" id="JBIEKR010000001">
    <property type="protein sequence ID" value="MFG6271806.1"/>
    <property type="molecule type" value="Genomic_DNA"/>
</dbReference>
<dbReference type="GO" id="GO:0046872">
    <property type="term" value="F:metal ion binding"/>
    <property type="evidence" value="ECO:0007669"/>
    <property type="project" value="UniProtKB-KW"/>
</dbReference>
<evidence type="ECO:0000313" key="4">
    <source>
        <dbReference type="EMBL" id="MFG6271806.1"/>
    </source>
</evidence>
<protein>
    <submittedName>
        <fullName evidence="5">Fumarylacetoacetate hydrolase family protein</fullName>
    </submittedName>
</protein>
<sequence>MMIKKLITFEDLGFVQWGVLDTEETGVYSAIALEEAFFTPLPETLAEFIQQGNEGLLALADALEQNEKTQAVKAKPLATVHILAPLPQLTKNIFCVGENYAEHIEEFHKKKLDSLPKYPQFFTKAPTCVIGPEDTIDSHPQVTKELDYEGELAVIIGTSGKDIPVSEAMNHVYGFTIMNDVTARDLQRNHGQWFHGKSLDTFAPMGPCILLRDAAPDTFTIVTKVNDEVRQDASTEEFIFPIPSLISTLSQGTTLQPGDIISTGTPSGVGAGFKPPRYIHSGDTVEISISSIGTLKNTVK</sequence>
<evidence type="ECO:0000313" key="6">
    <source>
        <dbReference type="Proteomes" id="UP000591071"/>
    </source>
</evidence>
<dbReference type="AlphaFoldDB" id="A0A848BUP8"/>
<dbReference type="Gene3D" id="3.90.850.10">
    <property type="entry name" value="Fumarylacetoacetase-like, C-terminal domain"/>
    <property type="match status" value="1"/>
</dbReference>
<dbReference type="KEGG" id="mhw:ACT01_09640"/>
<evidence type="ECO:0000256" key="1">
    <source>
        <dbReference type="ARBA" id="ARBA00010211"/>
    </source>
</evidence>
<dbReference type="GO" id="GO:0018773">
    <property type="term" value="F:acetylpyruvate hydrolase activity"/>
    <property type="evidence" value="ECO:0007669"/>
    <property type="project" value="TreeGrafter"/>
</dbReference>
<gene>
    <name evidence="4" type="ORF">ACGTZG_01220</name>
    <name evidence="5" type="ORF">HF872_12485</name>
</gene>
<feature type="domain" description="Fumarylacetoacetase-like C-terminal" evidence="3">
    <location>
        <begin position="93"/>
        <end position="299"/>
    </location>
</feature>
<dbReference type="EMBL" id="JABAFG010000034">
    <property type="protein sequence ID" value="NME29422.1"/>
    <property type="molecule type" value="Genomic_DNA"/>
</dbReference>
<evidence type="ECO:0000313" key="7">
    <source>
        <dbReference type="Proteomes" id="UP001605989"/>
    </source>
</evidence>
<dbReference type="PANTHER" id="PTHR11820:SF7">
    <property type="entry name" value="ACYLPYRUVASE FAHD1, MITOCHONDRIAL"/>
    <property type="match status" value="1"/>
</dbReference>
<dbReference type="Proteomes" id="UP000591071">
    <property type="component" value="Unassembled WGS sequence"/>
</dbReference>
<dbReference type="GO" id="GO:0016853">
    <property type="term" value="F:isomerase activity"/>
    <property type="evidence" value="ECO:0007669"/>
    <property type="project" value="UniProtKB-ARBA"/>
</dbReference>
<dbReference type="OrthoDB" id="9805307at2"/>
<dbReference type="Pfam" id="PF01557">
    <property type="entry name" value="FAA_hydrolase"/>
    <property type="match status" value="1"/>
</dbReference>